<dbReference type="PANTHER" id="PTHR47618:SF1">
    <property type="entry name" value="BIFUNCTIONAL OLIGORIBONUCLEASE AND PAP PHOSPHATASE NRNA"/>
    <property type="match status" value="1"/>
</dbReference>
<keyword evidence="4" id="KW-1185">Reference proteome</keyword>
<evidence type="ECO:0000313" key="3">
    <source>
        <dbReference type="EMBL" id="KPL79439.1"/>
    </source>
</evidence>
<evidence type="ECO:0000259" key="2">
    <source>
        <dbReference type="Pfam" id="PF02272"/>
    </source>
</evidence>
<dbReference type="InterPro" id="IPR001667">
    <property type="entry name" value="DDH_dom"/>
</dbReference>
<dbReference type="InterPro" id="IPR003156">
    <property type="entry name" value="DHHA1_dom"/>
</dbReference>
<evidence type="ECO:0000313" key="4">
    <source>
        <dbReference type="Proteomes" id="UP000050417"/>
    </source>
</evidence>
<feature type="domain" description="DDH" evidence="1">
    <location>
        <begin position="20"/>
        <end position="156"/>
    </location>
</feature>
<dbReference type="InterPro" id="IPR038763">
    <property type="entry name" value="DHH_sf"/>
</dbReference>
<dbReference type="SUPFAM" id="SSF64182">
    <property type="entry name" value="DHH phosphoesterases"/>
    <property type="match status" value="1"/>
</dbReference>
<accession>A0A0P6XRM2</accession>
<comment type="caution">
    <text evidence="3">The sequence shown here is derived from an EMBL/GenBank/DDBJ whole genome shotgun (WGS) entry which is preliminary data.</text>
</comment>
<organism evidence="3 4">
    <name type="scientific">Ornatilinea apprima</name>
    <dbReference type="NCBI Taxonomy" id="1134406"/>
    <lineage>
        <taxon>Bacteria</taxon>
        <taxon>Bacillati</taxon>
        <taxon>Chloroflexota</taxon>
        <taxon>Anaerolineae</taxon>
        <taxon>Anaerolineales</taxon>
        <taxon>Anaerolineaceae</taxon>
        <taxon>Ornatilinea</taxon>
    </lineage>
</organism>
<dbReference type="Proteomes" id="UP000050417">
    <property type="component" value="Unassembled WGS sequence"/>
</dbReference>
<dbReference type="OrthoDB" id="9803668at2"/>
<dbReference type="Gene3D" id="3.10.310.30">
    <property type="match status" value="1"/>
</dbReference>
<dbReference type="STRING" id="1134406.ADN00_02690"/>
<dbReference type="Gene3D" id="3.90.1640.10">
    <property type="entry name" value="inorganic pyrophosphatase (n-terminal core)"/>
    <property type="match status" value="1"/>
</dbReference>
<dbReference type="Pfam" id="PF02272">
    <property type="entry name" value="DHHA1"/>
    <property type="match status" value="1"/>
</dbReference>
<dbReference type="Pfam" id="PF01368">
    <property type="entry name" value="DHH"/>
    <property type="match status" value="1"/>
</dbReference>
<dbReference type="InterPro" id="IPR051319">
    <property type="entry name" value="Oligoribo/pAp-PDE_c-di-AMP_PDE"/>
</dbReference>
<name>A0A0P6XRM2_9CHLR</name>
<proteinExistence type="predicted"/>
<dbReference type="EMBL" id="LGCL01000012">
    <property type="protein sequence ID" value="KPL79439.1"/>
    <property type="molecule type" value="Genomic_DNA"/>
</dbReference>
<evidence type="ECO:0000259" key="1">
    <source>
        <dbReference type="Pfam" id="PF01368"/>
    </source>
</evidence>
<reference evidence="3 4" key="1">
    <citation type="submission" date="2015-07" db="EMBL/GenBank/DDBJ databases">
        <title>Genome sequence of Ornatilinea apprima DSM 23815.</title>
        <authorList>
            <person name="Hemp J."/>
            <person name="Ward L.M."/>
            <person name="Pace L.A."/>
            <person name="Fischer W.W."/>
        </authorList>
    </citation>
    <scope>NUCLEOTIDE SEQUENCE [LARGE SCALE GENOMIC DNA]</scope>
    <source>
        <strain evidence="3 4">P3M-1</strain>
    </source>
</reference>
<dbReference type="AlphaFoldDB" id="A0A0P6XRM2"/>
<dbReference type="RefSeq" id="WP_075061418.1">
    <property type="nucleotide sequence ID" value="NZ_LGCL01000012.1"/>
</dbReference>
<protein>
    <submittedName>
        <fullName evidence="3">Uncharacterized protein</fullName>
    </submittedName>
</protein>
<gene>
    <name evidence="3" type="ORF">ADN00_02690</name>
</gene>
<dbReference type="GO" id="GO:0003676">
    <property type="term" value="F:nucleic acid binding"/>
    <property type="evidence" value="ECO:0007669"/>
    <property type="project" value="InterPro"/>
</dbReference>
<feature type="domain" description="DHHA1" evidence="2">
    <location>
        <begin position="240"/>
        <end position="316"/>
    </location>
</feature>
<sequence length="323" mass="35100">MKNEALHRSIRDRLHNANSVVITSHIRPDGDAVGSVVGLGLSLSLAGKQVQMVLADRVSAQLRFIPGAELVTTHAEQTFDLSIVVDCSDLERTGAVLGEQKPDLNIDHHITNLNFANLNLVDISSVSTTALIARHLRADWDLPMDEKVATALLSGIVTDTIGFRTSNMTSEALRIAANLMDEGAELSDIYQRAITYRSYEAVRFWGKGIARMQRKGRLVWTALTNEDRRSAAYQGKDDADLINIISSIEDNDVSIIFTEKDENKVKVSWRAQPGIDVSQIALAFGGGGHPAASGAEITGSLEEVQEKVLDATKAILNGKNKEG</sequence>
<dbReference type="PANTHER" id="PTHR47618">
    <property type="entry name" value="BIFUNCTIONAL OLIGORIBONUCLEASE AND PAP PHOSPHATASE NRNA"/>
    <property type="match status" value="1"/>
</dbReference>